<feature type="binding site" evidence="9">
    <location>
        <begin position="164"/>
        <end position="166"/>
    </location>
    <ligand>
        <name>substrate</name>
    </ligand>
</feature>
<evidence type="ECO:0000256" key="3">
    <source>
        <dbReference type="ARBA" id="ARBA00022723"/>
    </source>
</evidence>
<evidence type="ECO:0000256" key="4">
    <source>
        <dbReference type="ARBA" id="ARBA00022801"/>
    </source>
</evidence>
<comment type="similarity">
    <text evidence="2 7">Belongs to the FBPase class 2 family.</text>
</comment>
<feature type="binding site" evidence="9">
    <location>
        <begin position="88"/>
        <end position="90"/>
    </location>
    <ligand>
        <name>substrate</name>
    </ligand>
</feature>
<dbReference type="PANTHER" id="PTHR30447">
    <property type="entry name" value="FRUCTOSE-1,6-BISPHOSPHATASE CLASS 2"/>
    <property type="match status" value="1"/>
</dbReference>
<accession>A0A1G9JJY8</accession>
<evidence type="ECO:0000256" key="2">
    <source>
        <dbReference type="ARBA" id="ARBA00008989"/>
    </source>
</evidence>
<comment type="catalytic activity">
    <reaction evidence="1">
        <text>beta-D-fructose 1,6-bisphosphate + H2O = beta-D-fructose 6-phosphate + phosphate</text>
        <dbReference type="Rhea" id="RHEA:11064"/>
        <dbReference type="ChEBI" id="CHEBI:15377"/>
        <dbReference type="ChEBI" id="CHEBI:32966"/>
        <dbReference type="ChEBI" id="CHEBI:43474"/>
        <dbReference type="ChEBI" id="CHEBI:57634"/>
        <dbReference type="EC" id="3.1.3.11"/>
    </reaction>
</comment>
<dbReference type="GO" id="GO:0042132">
    <property type="term" value="F:fructose 1,6-bisphosphate 1-phosphatase activity"/>
    <property type="evidence" value="ECO:0007669"/>
    <property type="project" value="UniProtKB-EC"/>
</dbReference>
<evidence type="ECO:0000313" key="11">
    <source>
        <dbReference type="Proteomes" id="UP000182146"/>
    </source>
</evidence>
<dbReference type="Proteomes" id="UP000182146">
    <property type="component" value="Unassembled WGS sequence"/>
</dbReference>
<dbReference type="SUPFAM" id="SSF56655">
    <property type="entry name" value="Carbohydrate phosphatase"/>
    <property type="match status" value="1"/>
</dbReference>
<dbReference type="EMBL" id="FNGU01000001">
    <property type="protein sequence ID" value="SDL37897.1"/>
    <property type="molecule type" value="Genomic_DNA"/>
</dbReference>
<dbReference type="FunFam" id="3.40.190.90:FF:000001">
    <property type="entry name" value="Fructose-1,6-bisphosphatase"/>
    <property type="match status" value="1"/>
</dbReference>
<dbReference type="PANTHER" id="PTHR30447:SF0">
    <property type="entry name" value="FRUCTOSE-1,6-BISPHOSPHATASE 1 CLASS 2-RELATED"/>
    <property type="match status" value="1"/>
</dbReference>
<dbReference type="CDD" id="cd01516">
    <property type="entry name" value="FBPase_glpX"/>
    <property type="match status" value="1"/>
</dbReference>
<evidence type="ECO:0000256" key="1">
    <source>
        <dbReference type="ARBA" id="ARBA00001273"/>
    </source>
</evidence>
<keyword evidence="4" id="KW-0378">Hydrolase</keyword>
<dbReference type="AlphaFoldDB" id="A0A1G9JJY8"/>
<sequence>MDRNLALELVRVTEAAALACGRWVGKGNKEAADDAAVNAMRKTLETVGISGTVVIGEGEMDEAPMLYIGEKVGNGAHTEVDIAVDPLEGTSICAKGMNGAIATIALAPKGGFLHAPDMYMEKIAVGPGARGAIDINAPATVNLKNVAVAKGCRVEDLTVVILDRPRHDKTVKELRKAGARIHLISDGDVAPAIAAAVEGSGVDLMMGIGGAPEGVLAATALRCMGGDMQARLVFLNQEERDRARAMGIDDFDRIYRAEDLARGEVVFAATGVTNGDLLRGVRYFSGGASTHSIVMRSRTRTVRFIETRHFFDFKPRLDQAPATQETPCPAKTF</sequence>
<feature type="binding site" evidence="9">
    <location>
        <position position="119"/>
    </location>
    <ligand>
        <name>substrate</name>
    </ligand>
</feature>
<name>A0A1G9JJY8_9BACT</name>
<dbReference type="Pfam" id="PF03320">
    <property type="entry name" value="FBPase_glpX"/>
    <property type="match status" value="1"/>
</dbReference>
<dbReference type="Gene3D" id="3.40.190.90">
    <property type="match status" value="1"/>
</dbReference>
<evidence type="ECO:0000256" key="7">
    <source>
        <dbReference type="PIRNR" id="PIRNR004532"/>
    </source>
</evidence>
<gene>
    <name evidence="10" type="ORF">SAMN05660860_00485</name>
</gene>
<dbReference type="GO" id="GO:0046872">
    <property type="term" value="F:metal ion binding"/>
    <property type="evidence" value="ECO:0007669"/>
    <property type="project" value="UniProtKB-KW"/>
</dbReference>
<dbReference type="STRING" id="392333.SAMN05660860_00485"/>
<comment type="cofactor">
    <cofactor evidence="8">
        <name>Mn(2+)</name>
        <dbReference type="ChEBI" id="CHEBI:29035"/>
    </cofactor>
</comment>
<evidence type="ECO:0000313" key="10">
    <source>
        <dbReference type="EMBL" id="SDL37897.1"/>
    </source>
</evidence>
<dbReference type="OrthoDB" id="9779353at2"/>
<dbReference type="PIRSF" id="PIRSF004532">
    <property type="entry name" value="GlpX"/>
    <property type="match status" value="1"/>
</dbReference>
<reference evidence="10 11" key="1">
    <citation type="submission" date="2016-10" db="EMBL/GenBank/DDBJ databases">
        <authorList>
            <person name="de Groot N.N."/>
        </authorList>
    </citation>
    <scope>NUCLEOTIDE SEQUENCE [LARGE SCALE GENOMIC DNA]</scope>
    <source>
        <strain evidence="10 11">DSM 17813</strain>
    </source>
</reference>
<dbReference type="GO" id="GO:0006094">
    <property type="term" value="P:gluconeogenesis"/>
    <property type="evidence" value="ECO:0007669"/>
    <property type="project" value="InterPro"/>
</dbReference>
<keyword evidence="6 7" id="KW-0119">Carbohydrate metabolism</keyword>
<dbReference type="RefSeq" id="WP_052446207.1">
    <property type="nucleotide sequence ID" value="NZ_FNGU01000001.1"/>
</dbReference>
<feature type="binding site" evidence="8">
    <location>
        <position position="33"/>
    </location>
    <ligand>
        <name>Mn(2+)</name>
        <dbReference type="ChEBI" id="CHEBI:29035"/>
        <label>1</label>
    </ligand>
</feature>
<feature type="binding site" evidence="9">
    <location>
        <begin position="186"/>
        <end position="188"/>
    </location>
    <ligand>
        <name>substrate</name>
    </ligand>
</feature>
<proteinExistence type="inferred from homology"/>
<organism evidence="10 11">
    <name type="scientific">Geoalkalibacter ferrihydriticus</name>
    <dbReference type="NCBI Taxonomy" id="392333"/>
    <lineage>
        <taxon>Bacteria</taxon>
        <taxon>Pseudomonadati</taxon>
        <taxon>Thermodesulfobacteriota</taxon>
        <taxon>Desulfuromonadia</taxon>
        <taxon>Desulfuromonadales</taxon>
        <taxon>Geoalkalibacteraceae</taxon>
        <taxon>Geoalkalibacter</taxon>
    </lineage>
</organism>
<dbReference type="NCBIfam" id="TIGR00330">
    <property type="entry name" value="glpX"/>
    <property type="match status" value="1"/>
</dbReference>
<feature type="binding site" evidence="9">
    <location>
        <position position="210"/>
    </location>
    <ligand>
        <name>substrate</name>
    </ligand>
</feature>
<feature type="binding site" evidence="8">
    <location>
        <position position="213"/>
    </location>
    <ligand>
        <name>Mn(2+)</name>
        <dbReference type="ChEBI" id="CHEBI:29035"/>
        <label>2</label>
    </ligand>
</feature>
<feature type="binding site" evidence="8">
    <location>
        <position position="85"/>
    </location>
    <ligand>
        <name>Mn(2+)</name>
        <dbReference type="ChEBI" id="CHEBI:29035"/>
        <label>2</label>
    </ligand>
</feature>
<protein>
    <recommendedName>
        <fullName evidence="7">Fructose-1,6-bisphosphatase</fullName>
    </recommendedName>
</protein>
<evidence type="ECO:0000256" key="9">
    <source>
        <dbReference type="PIRSR" id="PIRSR004532-2"/>
    </source>
</evidence>
<feature type="binding site" evidence="8">
    <location>
        <position position="57"/>
    </location>
    <ligand>
        <name>Mn(2+)</name>
        <dbReference type="ChEBI" id="CHEBI:29035"/>
        <label>1</label>
    </ligand>
</feature>
<evidence type="ECO:0000256" key="5">
    <source>
        <dbReference type="ARBA" id="ARBA00023211"/>
    </source>
</evidence>
<evidence type="ECO:0000256" key="6">
    <source>
        <dbReference type="ARBA" id="ARBA00023277"/>
    </source>
</evidence>
<evidence type="ECO:0000256" key="8">
    <source>
        <dbReference type="PIRSR" id="PIRSR004532-1"/>
    </source>
</evidence>
<dbReference type="GO" id="GO:0006071">
    <property type="term" value="P:glycerol metabolic process"/>
    <property type="evidence" value="ECO:0007669"/>
    <property type="project" value="InterPro"/>
</dbReference>
<keyword evidence="3 8" id="KW-0479">Metal-binding</keyword>
<dbReference type="GO" id="GO:0030388">
    <property type="term" value="P:fructose 1,6-bisphosphate metabolic process"/>
    <property type="evidence" value="ECO:0007669"/>
    <property type="project" value="TreeGrafter"/>
</dbReference>
<dbReference type="Gene3D" id="3.30.540.10">
    <property type="entry name" value="Fructose-1,6-Bisphosphatase, subunit A, domain 1"/>
    <property type="match status" value="1"/>
</dbReference>
<feature type="binding site" evidence="8">
    <location>
        <position position="88"/>
    </location>
    <ligand>
        <name>Mn(2+)</name>
        <dbReference type="ChEBI" id="CHEBI:29035"/>
        <label>2</label>
    </ligand>
</feature>
<dbReference type="InterPro" id="IPR004464">
    <property type="entry name" value="FBPase_class-2/SBPase"/>
</dbReference>
<keyword evidence="5 8" id="KW-0464">Manganese</keyword>
<dbReference type="GO" id="GO:0005829">
    <property type="term" value="C:cytosol"/>
    <property type="evidence" value="ECO:0007669"/>
    <property type="project" value="TreeGrafter"/>
</dbReference>